<keyword evidence="2" id="KW-1185">Reference proteome</keyword>
<gene>
    <name evidence="1" type="ORF">NQ176_g2983</name>
</gene>
<comment type="caution">
    <text evidence="1">The sequence shown here is derived from an EMBL/GenBank/DDBJ whole genome shotgun (WGS) entry which is preliminary data.</text>
</comment>
<reference evidence="1" key="1">
    <citation type="submission" date="2022-08" db="EMBL/GenBank/DDBJ databases">
        <title>Genome Sequence of Lecanicillium fungicola.</title>
        <authorList>
            <person name="Buettner E."/>
        </authorList>
    </citation>
    <scope>NUCLEOTIDE SEQUENCE</scope>
    <source>
        <strain evidence="1">Babe33</strain>
    </source>
</reference>
<dbReference type="EMBL" id="JANJQO010000245">
    <property type="protein sequence ID" value="KAJ2979872.1"/>
    <property type="molecule type" value="Genomic_DNA"/>
</dbReference>
<accession>A0ACC1NKR5</accession>
<organism evidence="1 2">
    <name type="scientific">Zarea fungicola</name>
    <dbReference type="NCBI Taxonomy" id="93591"/>
    <lineage>
        <taxon>Eukaryota</taxon>
        <taxon>Fungi</taxon>
        <taxon>Dikarya</taxon>
        <taxon>Ascomycota</taxon>
        <taxon>Pezizomycotina</taxon>
        <taxon>Sordariomycetes</taxon>
        <taxon>Hypocreomycetidae</taxon>
        <taxon>Hypocreales</taxon>
        <taxon>Cordycipitaceae</taxon>
        <taxon>Zarea</taxon>
    </lineage>
</organism>
<sequence>MDARFAAIAADAAKRYSESSKLSDSAKILLDDFMSPKITTVDQLIQEVERQNEQFSSFRSKRHALFGALAATMKPIEVIGGIVAGVAEEGFPPAQNVFSAVMYLIKAAQDTSAMYDCIIDLLEQLQYKLSPPLQEKLTSIMATLFEVLVISTQEVRRGRFKAYFKRLFGLGSPVQPALERLRILTTGEEKLVLAETYGSVSRLHDTTERVENLVTLVNENVRNLRLDHLGQIDLYQRDKLKAILEPSPFAEDFFSAFSKSRIAGTGDWICKDETLQSWIRGEKKYLWICGSPGTGKSFLTARLISWGIESLGNMAYFFFRENNPETRSVIQALRDIAYQLSETDASYAKSLMNSLQSADEIKTVASAFRRLLVQPLQNLARNTPTYIFLDGIDEAYHEEIDQLLFQLAPGGDTNAEEPSSSNIYIALIGRSYMTDTITNALDPQADGDVFSTVQITTDRSAGDVAAFISTGVGQSRILARTAPAFREEVMRTMERQVDGLFILAKFMLAELNRKRHPRSILQSLETFPKEIDGMLLRTLESLADTISQEEADDLNEMLRWIVCAEEALSLEQLEAVLILKFGDPPFRLEETLRGQYGCFFELEREDGLTTDDLIKDFERKQRSLRRDASPMSKYSPDRRVSISDTIVPGRALNPRAHEEARRRLSMSSAGSSSPHSPTRSIVMNNELEYRSKKSTTSVSFFHSTVREFFRNFSTNVADATFRPTIAFDNIEARLHIVKTCLRIFSDAAWFGNFKLGPGKAAMRQYAAWYWQEHVAALDPAVVSTKDKQELAPQIAAMLIDEPAFTSWTILYLKNNEGLEVLNDSNLTGIIRWFVDPDVVRCLSGAAKDFALAVAKQPAKISEVIGRHYAKAWLCADFEGYIPTVFCFDIVQSATLMASGYKSGTDSHWLEISLDDRITKAAEWAGYPESGVWHRRIGSTYLTLGRHDDALAHYKKALAMDNNKILTLGRMAYCLTKDQRYGEALQMALECVALEESAAAEGRFNPGAMQRSKWRLYKDYYLIACCYYHTSQIEESLEYYRKAIGAAAGVKLNPSELFQSEIGYLETLYNENLHADMMQLVDEMSLQIAKKTKGESRLVEMILGQANKRLVLDWIPKAASKTGKTEATLELLETAIATAHDLRDPVIVLYLRLAYGAVCAYSHLVNDAIAVFEQISLVEYRPRGTIIIRQAHAISFQRLAALYKKELLRVGIQSTEAADWIEKLGEVRSQQDQHQSTDTPANVRGSDVNMATIYLGLYHRLVGNLVEAKATLKPLVVDSLDLLADSEPENDVYALDNLLWLMTADGDVDRARSLAQSMRRVNPNASVTTQSDSPILQRMEPKLPNIQLSDRNCAQCLHNIPSSEDFSICLYCMECFCMACAHTTAETSPTTSTTTATTSTASKITTTRTTTGTGNKTTETSTTSATETTSITSPTRICRSDHESFVVPPLNRTLHTGEILDHRGDIQFFGDWEAALREEWAVYK</sequence>
<evidence type="ECO:0000313" key="1">
    <source>
        <dbReference type="EMBL" id="KAJ2979872.1"/>
    </source>
</evidence>
<protein>
    <submittedName>
        <fullName evidence="1">Uncharacterized protein</fullName>
    </submittedName>
</protein>
<evidence type="ECO:0000313" key="2">
    <source>
        <dbReference type="Proteomes" id="UP001143910"/>
    </source>
</evidence>
<name>A0ACC1NKR5_9HYPO</name>
<dbReference type="Proteomes" id="UP001143910">
    <property type="component" value="Unassembled WGS sequence"/>
</dbReference>
<proteinExistence type="predicted"/>